<feature type="domain" description="PpiC" evidence="8">
    <location>
        <begin position="204"/>
        <end position="305"/>
    </location>
</feature>
<evidence type="ECO:0000313" key="9">
    <source>
        <dbReference type="EMBL" id="EKU83562.1"/>
    </source>
</evidence>
<dbReference type="GO" id="GO:0051082">
    <property type="term" value="F:unfolded protein binding"/>
    <property type="evidence" value="ECO:0007669"/>
    <property type="project" value="UniProtKB-UniRule"/>
</dbReference>
<dbReference type="PATRIC" id="fig|883126.3.peg.1214"/>
<dbReference type="GO" id="GO:0042277">
    <property type="term" value="F:peptide binding"/>
    <property type="evidence" value="ECO:0007669"/>
    <property type="project" value="InterPro"/>
</dbReference>
<proteinExistence type="inferred from homology"/>
<evidence type="ECO:0000256" key="2">
    <source>
        <dbReference type="ARBA" id="ARBA00022737"/>
    </source>
</evidence>
<dbReference type="Pfam" id="PF09312">
    <property type="entry name" value="SurA_N"/>
    <property type="match status" value="1"/>
</dbReference>
<dbReference type="eggNOG" id="COG0760">
    <property type="taxonomic scope" value="Bacteria"/>
</dbReference>
<comment type="caution">
    <text evidence="9">The sequence shown here is derived from an EMBL/GenBank/DDBJ whole genome shotgun (WGS) entry which is preliminary data.</text>
</comment>
<dbReference type="EMBL" id="AGZI01000013">
    <property type="protein sequence ID" value="EKU83562.1"/>
    <property type="molecule type" value="Genomic_DNA"/>
</dbReference>
<sequence length="464" mass="51513" precursor="true">MMRTTRLQSLQMAAALLCALSAGQALAQAATTPAAKAETPASTGGGFLPPASANAKVIDSIQVVVNDEVITRNEVAGRVAQVSQNMKARNAQMPDPATMERQVLEAMIVERAQLQLAKEMGVKVDDRTLDATIGRIAENQKMSVQDMRNQMEKEGMPFAQFREDIRNEIMMQRLREHEVDSKIQVSEAEIDTYMAAAKAAEADRIEVDISQILVRVPENASPEQIAARAARAEEVMRQLRTGADFARMASTYSDAPDALKGGEIGWRDADRLPPMFSTELRKLEAGQVTPILKTNVGFHILKLAGKRSLGGETEKSVVEQTHARHILIKVTPTMTEGEVKRKLLELKEKMDNNAGTFEDLARLHSQDGSASKGGDLGWLYPGDTVPEFETAMNALKPGEVSDVIQSPFGFHLIQVIGRKSEDVTQQKERNVARQVLRDRKMQEAMEDWMRQVRDRAYVEFREEQ</sequence>
<dbReference type="PROSITE" id="PS01096">
    <property type="entry name" value="PPIC_PPIASE_1"/>
    <property type="match status" value="1"/>
</dbReference>
<dbReference type="InterPro" id="IPR027304">
    <property type="entry name" value="Trigger_fact/SurA_dom_sf"/>
</dbReference>
<dbReference type="Gene3D" id="1.10.4030.10">
    <property type="entry name" value="Porin chaperone SurA, peptide-binding domain"/>
    <property type="match status" value="1"/>
</dbReference>
<dbReference type="SUPFAM" id="SSF54534">
    <property type="entry name" value="FKBP-like"/>
    <property type="match status" value="2"/>
</dbReference>
<dbReference type="Pfam" id="PF13616">
    <property type="entry name" value="Rotamase_3"/>
    <property type="match status" value="1"/>
</dbReference>
<dbReference type="PROSITE" id="PS50198">
    <property type="entry name" value="PPIC_PPIASE_2"/>
    <property type="match status" value="2"/>
</dbReference>
<dbReference type="InterPro" id="IPR023034">
    <property type="entry name" value="PPIase_SurA"/>
</dbReference>
<dbReference type="InterPro" id="IPR015391">
    <property type="entry name" value="SurA_N"/>
</dbReference>
<dbReference type="SUPFAM" id="SSF109998">
    <property type="entry name" value="Triger factor/SurA peptide-binding domain-like"/>
    <property type="match status" value="1"/>
</dbReference>
<evidence type="ECO:0000256" key="3">
    <source>
        <dbReference type="ARBA" id="ARBA00022764"/>
    </source>
</evidence>
<keyword evidence="3 7" id="KW-0574">Periplasm</keyword>
<dbReference type="InterPro" id="IPR000297">
    <property type="entry name" value="PPIase_PpiC"/>
</dbReference>
<dbReference type="GO" id="GO:0050821">
    <property type="term" value="P:protein stabilization"/>
    <property type="evidence" value="ECO:0007669"/>
    <property type="project" value="InterPro"/>
</dbReference>
<accession>K9DY47</accession>
<keyword evidence="2 7" id="KW-0677">Repeat</keyword>
<name>K9DY47_9BURK</name>
<dbReference type="Gene3D" id="3.10.50.40">
    <property type="match status" value="2"/>
</dbReference>
<comment type="catalytic activity">
    <reaction evidence="7">
        <text>[protein]-peptidylproline (omega=180) = [protein]-peptidylproline (omega=0)</text>
        <dbReference type="Rhea" id="RHEA:16237"/>
        <dbReference type="Rhea" id="RHEA-COMP:10747"/>
        <dbReference type="Rhea" id="RHEA-COMP:10748"/>
        <dbReference type="ChEBI" id="CHEBI:83833"/>
        <dbReference type="ChEBI" id="CHEBI:83834"/>
        <dbReference type="EC" id="5.2.1.8"/>
    </reaction>
</comment>
<feature type="domain" description="PpiC" evidence="8">
    <location>
        <begin position="318"/>
        <end position="417"/>
    </location>
</feature>
<organism evidence="9 10">
    <name type="scientific">Massilia timonae CCUG 45783</name>
    <dbReference type="NCBI Taxonomy" id="883126"/>
    <lineage>
        <taxon>Bacteria</taxon>
        <taxon>Pseudomonadati</taxon>
        <taxon>Pseudomonadota</taxon>
        <taxon>Betaproteobacteria</taxon>
        <taxon>Burkholderiales</taxon>
        <taxon>Oxalobacteraceae</taxon>
        <taxon>Telluria group</taxon>
        <taxon>Massilia</taxon>
    </lineage>
</organism>
<keyword evidence="10" id="KW-1185">Reference proteome</keyword>
<feature type="chain" id="PRO_5009016475" description="Chaperone SurA" evidence="7">
    <location>
        <begin position="28"/>
        <end position="464"/>
    </location>
</feature>
<dbReference type="HAMAP" id="MF_01183">
    <property type="entry name" value="Chaperone_SurA"/>
    <property type="match status" value="1"/>
</dbReference>
<evidence type="ECO:0000259" key="8">
    <source>
        <dbReference type="PROSITE" id="PS50198"/>
    </source>
</evidence>
<reference evidence="9 10" key="1">
    <citation type="submission" date="2012-09" db="EMBL/GenBank/DDBJ databases">
        <title>The Genome Sequence of Massilia timonae CCUG 45783.</title>
        <authorList>
            <consortium name="The Broad Institute Genome Sequencing Platform"/>
            <person name="Earl A."/>
            <person name="Ward D."/>
            <person name="Feldgarden M."/>
            <person name="Gevers D."/>
            <person name="Huys G."/>
            <person name="Walker B."/>
            <person name="Young S.K."/>
            <person name="Zeng Q."/>
            <person name="Gargeya S."/>
            <person name="Fitzgerald M."/>
            <person name="Haas B."/>
            <person name="Abouelleil A."/>
            <person name="Alvarado L."/>
            <person name="Arachchi H.M."/>
            <person name="Berlin A.M."/>
            <person name="Chapman S.B."/>
            <person name="Goldberg J."/>
            <person name="Griggs A."/>
            <person name="Gujja S."/>
            <person name="Hansen M."/>
            <person name="Howarth C."/>
            <person name="Imamovic A."/>
            <person name="Larimer J."/>
            <person name="McCowen C."/>
            <person name="Montmayeur A."/>
            <person name="Murphy C."/>
            <person name="Neiman D."/>
            <person name="Pearson M."/>
            <person name="Priest M."/>
            <person name="Roberts A."/>
            <person name="Saif S."/>
            <person name="Shea T."/>
            <person name="Sisk P."/>
            <person name="Sykes S."/>
            <person name="Wortman J."/>
            <person name="Nusbaum C."/>
            <person name="Birren B."/>
        </authorList>
    </citation>
    <scope>NUCLEOTIDE SEQUENCE [LARGE SCALE GENOMIC DNA]</scope>
    <source>
        <strain evidence="9 10">CCUG 45783</strain>
    </source>
</reference>
<dbReference type="InterPro" id="IPR046357">
    <property type="entry name" value="PPIase_dom_sf"/>
</dbReference>
<dbReference type="PANTHER" id="PTHR47637">
    <property type="entry name" value="CHAPERONE SURA"/>
    <property type="match status" value="1"/>
</dbReference>
<protein>
    <recommendedName>
        <fullName evidence="7">Chaperone SurA</fullName>
    </recommendedName>
    <alternativeName>
        <fullName evidence="7">Peptidyl-prolyl cis-trans isomerase SurA</fullName>
        <shortName evidence="7">PPIase SurA</shortName>
        <ecNumber evidence="7">5.2.1.8</ecNumber>
    </alternativeName>
    <alternativeName>
        <fullName evidence="7">Rotamase SurA</fullName>
    </alternativeName>
</protein>
<evidence type="ECO:0000256" key="5">
    <source>
        <dbReference type="ARBA" id="ARBA00023186"/>
    </source>
</evidence>
<keyword evidence="5 7" id="KW-0143">Chaperone</keyword>
<keyword evidence="6 7" id="KW-0413">Isomerase</keyword>
<dbReference type="GO" id="GO:0003755">
    <property type="term" value="F:peptidyl-prolyl cis-trans isomerase activity"/>
    <property type="evidence" value="ECO:0007669"/>
    <property type="project" value="UniProtKB-UniRule"/>
</dbReference>
<dbReference type="RefSeq" id="WP_005664809.1">
    <property type="nucleotide sequence ID" value="NZ_JH992922.1"/>
</dbReference>
<evidence type="ECO:0000256" key="1">
    <source>
        <dbReference type="ARBA" id="ARBA00022729"/>
    </source>
</evidence>
<evidence type="ECO:0000256" key="7">
    <source>
        <dbReference type="HAMAP-Rule" id="MF_01183"/>
    </source>
</evidence>
<comment type="domain">
    <text evidence="7">The PPIase activity resides only in the second parvulin domain. The N-terminal region and the C-terminal tail are necessary and sufficient for the chaperone activity of SurA. The PPIase activity is dispensable for SurA to function as a chaperone. The N-terminal region and the C-terminal tail are also required for porin recognition.</text>
</comment>
<dbReference type="STRING" id="47229.LO55_1804"/>
<dbReference type="InterPro" id="IPR023058">
    <property type="entry name" value="PPIase_PpiC_CS"/>
</dbReference>
<feature type="signal peptide" evidence="7">
    <location>
        <begin position="1"/>
        <end position="27"/>
    </location>
</feature>
<dbReference type="GO" id="GO:0006457">
    <property type="term" value="P:protein folding"/>
    <property type="evidence" value="ECO:0007669"/>
    <property type="project" value="UniProtKB-UniRule"/>
</dbReference>
<dbReference type="GO" id="GO:0030288">
    <property type="term" value="C:outer membrane-bounded periplasmic space"/>
    <property type="evidence" value="ECO:0007669"/>
    <property type="project" value="InterPro"/>
</dbReference>
<evidence type="ECO:0000313" key="10">
    <source>
        <dbReference type="Proteomes" id="UP000009874"/>
    </source>
</evidence>
<gene>
    <name evidence="7" type="primary">surA</name>
    <name evidence="9" type="ORF">HMPREF9710_01203</name>
</gene>
<keyword evidence="1 7" id="KW-0732">Signal</keyword>
<dbReference type="InterPro" id="IPR050280">
    <property type="entry name" value="OMP_Chaperone_SurA"/>
</dbReference>
<dbReference type="Pfam" id="PF00639">
    <property type="entry name" value="Rotamase"/>
    <property type="match status" value="1"/>
</dbReference>
<dbReference type="HOGENOM" id="CLU_034646_11_0_4"/>
<comment type="subcellular location">
    <subcellularLocation>
        <location evidence="7">Periplasm</location>
    </subcellularLocation>
    <text evidence="7">Is capable of associating with the outer membrane.</text>
</comment>
<evidence type="ECO:0000256" key="4">
    <source>
        <dbReference type="ARBA" id="ARBA00023110"/>
    </source>
</evidence>
<dbReference type="Proteomes" id="UP000009874">
    <property type="component" value="Unassembled WGS sequence"/>
</dbReference>
<dbReference type="GO" id="GO:0043165">
    <property type="term" value="P:Gram-negative-bacterium-type cell outer membrane assembly"/>
    <property type="evidence" value="ECO:0007669"/>
    <property type="project" value="InterPro"/>
</dbReference>
<dbReference type="EC" id="5.2.1.8" evidence="7"/>
<keyword evidence="4 7" id="KW-0697">Rotamase</keyword>
<comment type="function">
    <text evidence="7">Chaperone involved in the correct folding and assembly of outer membrane proteins. Recognizes specific patterns of aromatic residues and the orientation of their side chains, which are found more frequently in integral outer membrane proteins. May act in both early periplasmic and late outer membrane-associated steps of protein maturation.</text>
</comment>
<dbReference type="PANTHER" id="PTHR47637:SF1">
    <property type="entry name" value="CHAPERONE SURA"/>
    <property type="match status" value="1"/>
</dbReference>
<evidence type="ECO:0000256" key="6">
    <source>
        <dbReference type="ARBA" id="ARBA00023235"/>
    </source>
</evidence>
<dbReference type="AlphaFoldDB" id="K9DY47"/>